<reference evidence="2 3" key="1">
    <citation type="submission" date="2018-05" db="EMBL/GenBank/DDBJ databases">
        <title>Complete Genome Sequence of Methylobacterium sp. 17Sr1-43.</title>
        <authorList>
            <person name="Srinivasan S."/>
        </authorList>
    </citation>
    <scope>NUCLEOTIDE SEQUENCE [LARGE SCALE GENOMIC DNA]</scope>
    <source>
        <strain evidence="2 3">17Sr1-43</strain>
    </source>
</reference>
<dbReference type="Proteomes" id="UP000246058">
    <property type="component" value="Chromosome"/>
</dbReference>
<protein>
    <submittedName>
        <fullName evidence="2">Uncharacterized protein</fullName>
    </submittedName>
</protein>
<evidence type="ECO:0000313" key="2">
    <source>
        <dbReference type="EMBL" id="AWN34976.1"/>
    </source>
</evidence>
<dbReference type="OrthoDB" id="8005445at2"/>
<dbReference type="AlphaFoldDB" id="A0A2U8VNM3"/>
<feature type="chain" id="PRO_5016090281" evidence="1">
    <location>
        <begin position="31"/>
        <end position="80"/>
    </location>
</feature>
<feature type="signal peptide" evidence="1">
    <location>
        <begin position="1"/>
        <end position="30"/>
    </location>
</feature>
<keyword evidence="3" id="KW-1185">Reference proteome</keyword>
<evidence type="ECO:0000313" key="3">
    <source>
        <dbReference type="Proteomes" id="UP000246058"/>
    </source>
</evidence>
<evidence type="ECO:0000256" key="1">
    <source>
        <dbReference type="SAM" id="SignalP"/>
    </source>
</evidence>
<dbReference type="KEGG" id="meti:DK427_03800"/>
<sequence>MPTRFAHRALLLAPALLVGLAVLPAGPAAAESPAKAYQYGRQLGAACRPPLKFAAGACVRRCPAGFEDNGRTCRRRTMRW</sequence>
<dbReference type="EMBL" id="CP029551">
    <property type="protein sequence ID" value="AWN34976.1"/>
    <property type="molecule type" value="Genomic_DNA"/>
</dbReference>
<proteinExistence type="predicted"/>
<accession>A0A2U8VNM3</accession>
<organism evidence="2 3">
    <name type="scientific">Methylobacterium radiodurans</name>
    <dbReference type="NCBI Taxonomy" id="2202828"/>
    <lineage>
        <taxon>Bacteria</taxon>
        <taxon>Pseudomonadati</taxon>
        <taxon>Pseudomonadota</taxon>
        <taxon>Alphaproteobacteria</taxon>
        <taxon>Hyphomicrobiales</taxon>
        <taxon>Methylobacteriaceae</taxon>
        <taxon>Methylobacterium</taxon>
    </lineage>
</organism>
<gene>
    <name evidence="2" type="ORF">DK427_03800</name>
</gene>
<name>A0A2U8VNM3_9HYPH</name>
<keyword evidence="1" id="KW-0732">Signal</keyword>
<dbReference type="RefSeq" id="WP_109950108.1">
    <property type="nucleotide sequence ID" value="NZ_CP029551.1"/>
</dbReference>